<feature type="compositionally biased region" description="Polar residues" evidence="1">
    <location>
        <begin position="474"/>
        <end position="486"/>
    </location>
</feature>
<dbReference type="InterPro" id="IPR012337">
    <property type="entry name" value="RNaseH-like_sf"/>
</dbReference>
<dbReference type="GO" id="GO:0006139">
    <property type="term" value="P:nucleobase-containing compound metabolic process"/>
    <property type="evidence" value="ECO:0007669"/>
    <property type="project" value="InterPro"/>
</dbReference>
<organism evidence="3 4">
    <name type="scientific">Lentinula aciculospora</name>
    <dbReference type="NCBI Taxonomy" id="153920"/>
    <lineage>
        <taxon>Eukaryota</taxon>
        <taxon>Fungi</taxon>
        <taxon>Dikarya</taxon>
        <taxon>Basidiomycota</taxon>
        <taxon>Agaricomycotina</taxon>
        <taxon>Agaricomycetes</taxon>
        <taxon>Agaricomycetidae</taxon>
        <taxon>Agaricales</taxon>
        <taxon>Marasmiineae</taxon>
        <taxon>Omphalotaceae</taxon>
        <taxon>Lentinula</taxon>
    </lineage>
</organism>
<feature type="region of interest" description="Disordered" evidence="1">
    <location>
        <begin position="449"/>
        <end position="533"/>
    </location>
</feature>
<evidence type="ECO:0000313" key="4">
    <source>
        <dbReference type="Proteomes" id="UP001150266"/>
    </source>
</evidence>
<feature type="compositionally biased region" description="Gly residues" evidence="1">
    <location>
        <begin position="488"/>
        <end position="502"/>
    </location>
</feature>
<evidence type="ECO:0000313" key="3">
    <source>
        <dbReference type="EMBL" id="KAJ4481040.1"/>
    </source>
</evidence>
<reference evidence="3" key="1">
    <citation type="submission" date="2022-08" db="EMBL/GenBank/DDBJ databases">
        <title>A Global Phylogenomic Analysis of the Shiitake Genus Lentinula.</title>
        <authorList>
            <consortium name="DOE Joint Genome Institute"/>
            <person name="Sierra-Patev S."/>
            <person name="Min B."/>
            <person name="Naranjo-Ortiz M."/>
            <person name="Looney B."/>
            <person name="Konkel Z."/>
            <person name="Slot J.C."/>
            <person name="Sakamoto Y."/>
            <person name="Steenwyk J.L."/>
            <person name="Rokas A."/>
            <person name="Carro J."/>
            <person name="Camarero S."/>
            <person name="Ferreira P."/>
            <person name="Molpeceres G."/>
            <person name="Ruiz-Duenas F.J."/>
            <person name="Serrano A."/>
            <person name="Henrissat B."/>
            <person name="Drula E."/>
            <person name="Hughes K.W."/>
            <person name="Mata J.L."/>
            <person name="Ishikawa N.K."/>
            <person name="Vargas-Isla R."/>
            <person name="Ushijima S."/>
            <person name="Smith C.A."/>
            <person name="Ahrendt S."/>
            <person name="Andreopoulos W."/>
            <person name="He G."/>
            <person name="Labutti K."/>
            <person name="Lipzen A."/>
            <person name="Ng V."/>
            <person name="Riley R."/>
            <person name="Sandor L."/>
            <person name="Barry K."/>
            <person name="Martinez A.T."/>
            <person name="Xiao Y."/>
            <person name="Gibbons J.G."/>
            <person name="Terashima K."/>
            <person name="Grigoriev I.V."/>
            <person name="Hibbett D.S."/>
        </authorList>
    </citation>
    <scope>NUCLEOTIDE SEQUENCE</scope>
    <source>
        <strain evidence="3">JLM2183</strain>
    </source>
</reference>
<dbReference type="Pfam" id="PF01612">
    <property type="entry name" value="DNA_pol_A_exo1"/>
    <property type="match status" value="1"/>
</dbReference>
<name>A0A9W9DQR9_9AGAR</name>
<dbReference type="PANTHER" id="PTHR43040:SF1">
    <property type="entry name" value="RIBONUCLEASE D"/>
    <property type="match status" value="1"/>
</dbReference>
<gene>
    <name evidence="3" type="ORF">J3R30DRAFT_2395103</name>
</gene>
<accession>A0A9W9DQR9</accession>
<dbReference type="GO" id="GO:0003676">
    <property type="term" value="F:nucleic acid binding"/>
    <property type="evidence" value="ECO:0007669"/>
    <property type="project" value="InterPro"/>
</dbReference>
<sequence>MSELQDELARDLSRLEINRRNSEPYSSKSKDTKPVEAIEFILCDTPASFSSAVSFLETSRSLVIDCEGLELGVVGGSLSLVSIRSNAPQADQKDQNFLFDFISLTQCSVHLQPLFNLLTNPKILKILYDGRHDFNALYHQYNVKLSNVIDVQLADIRSRFARGETSDEHSKRLLRCFSYKQVYRPRYQQKYEDVHVLQGLGSCLEEHACKATSPKKKVDHDLWMSRPLLNEYLQYAAHDVEIIDALHYHFIQLGYIDQDLPDISQRYISIWSDALPIPGDIYRSHPLLPLEILNLPTTPTTTIICQGCARQLTLSSFPSSPGLAPHCWVCLAVPLWLHTSQVRREQREKQKALKAMKNDKDIKKVVATGAIFGDAPTSSSSSRGRGTVQWREIYRGRGSFPTVNVTVPRGEIRAGRGTAFSPHGFNPTISSTNITHVNQMYDMNINVQSPPTSPPANKRGARQQMIGNHRDQSHSTFHSTRGSMTRSGGAGSGGGGVQGVQGAGSAQPTLTRGNGYYMRGGRSRGRGAKKSRG</sequence>
<protein>
    <submittedName>
        <fullName evidence="3">Ribonuclease H-like domain-containing protein</fullName>
    </submittedName>
</protein>
<dbReference type="SUPFAM" id="SSF53098">
    <property type="entry name" value="Ribonuclease H-like"/>
    <property type="match status" value="1"/>
</dbReference>
<feature type="domain" description="3'-5' exonuclease" evidence="2">
    <location>
        <begin position="44"/>
        <end position="244"/>
    </location>
</feature>
<keyword evidence="4" id="KW-1185">Reference proteome</keyword>
<dbReference type="OrthoDB" id="26838at2759"/>
<dbReference type="PANTHER" id="PTHR43040">
    <property type="entry name" value="RIBONUCLEASE D"/>
    <property type="match status" value="1"/>
</dbReference>
<feature type="compositionally biased region" description="Low complexity" evidence="1">
    <location>
        <begin position="503"/>
        <end position="520"/>
    </location>
</feature>
<dbReference type="Gene3D" id="3.30.420.10">
    <property type="entry name" value="Ribonuclease H-like superfamily/Ribonuclease H"/>
    <property type="match status" value="1"/>
</dbReference>
<comment type="caution">
    <text evidence="3">The sequence shown here is derived from an EMBL/GenBank/DDBJ whole genome shotgun (WGS) entry which is preliminary data.</text>
</comment>
<evidence type="ECO:0000259" key="2">
    <source>
        <dbReference type="Pfam" id="PF01612"/>
    </source>
</evidence>
<feature type="compositionally biased region" description="Basic residues" evidence="1">
    <location>
        <begin position="521"/>
        <end position="533"/>
    </location>
</feature>
<dbReference type="InterPro" id="IPR002562">
    <property type="entry name" value="3'-5'_exonuclease_dom"/>
</dbReference>
<proteinExistence type="predicted"/>
<dbReference type="Proteomes" id="UP001150266">
    <property type="component" value="Unassembled WGS sequence"/>
</dbReference>
<dbReference type="EMBL" id="JAOTPV010000006">
    <property type="protein sequence ID" value="KAJ4481040.1"/>
    <property type="molecule type" value="Genomic_DNA"/>
</dbReference>
<evidence type="ECO:0000256" key="1">
    <source>
        <dbReference type="SAM" id="MobiDB-lite"/>
    </source>
</evidence>
<dbReference type="InterPro" id="IPR036397">
    <property type="entry name" value="RNaseH_sf"/>
</dbReference>
<dbReference type="AlphaFoldDB" id="A0A9W9DQR9"/>
<dbReference type="GO" id="GO:0008408">
    <property type="term" value="F:3'-5' exonuclease activity"/>
    <property type="evidence" value="ECO:0007669"/>
    <property type="project" value="InterPro"/>
</dbReference>